<comment type="caution">
    <text evidence="2">The sequence shown here is derived from an EMBL/GenBank/DDBJ whole genome shotgun (WGS) entry which is preliminary data.</text>
</comment>
<accession>A0A1B5KVD6</accession>
<reference evidence="3" key="1">
    <citation type="journal article" date="2016" name="Genome Announc.">
        <title>Genome sequence of Ustilaginoidea virens IPU010, a rice pathogenic fungus causing false smut.</title>
        <authorList>
            <person name="Kumagai T."/>
            <person name="Ishii T."/>
            <person name="Terai G."/>
            <person name="Umemura M."/>
            <person name="Machida M."/>
            <person name="Asai K."/>
        </authorList>
    </citation>
    <scope>NUCLEOTIDE SEQUENCE [LARGE SCALE GENOMIC DNA]</scope>
    <source>
        <strain evidence="3">IPU010</strain>
    </source>
</reference>
<feature type="region of interest" description="Disordered" evidence="1">
    <location>
        <begin position="1"/>
        <end position="22"/>
    </location>
</feature>
<protein>
    <submittedName>
        <fullName evidence="2">Uncharacterized protein</fullName>
    </submittedName>
</protein>
<organism evidence="2 3">
    <name type="scientific">Ustilaginoidea virens</name>
    <name type="common">Rice false smut fungus</name>
    <name type="synonym">Villosiclava virens</name>
    <dbReference type="NCBI Taxonomy" id="1159556"/>
    <lineage>
        <taxon>Eukaryota</taxon>
        <taxon>Fungi</taxon>
        <taxon>Dikarya</taxon>
        <taxon>Ascomycota</taxon>
        <taxon>Pezizomycotina</taxon>
        <taxon>Sordariomycetes</taxon>
        <taxon>Hypocreomycetidae</taxon>
        <taxon>Hypocreales</taxon>
        <taxon>Clavicipitaceae</taxon>
        <taxon>Ustilaginoidea</taxon>
    </lineage>
</organism>
<sequence>MGRQAGGKSAGTNVGPPGRWPLEREALLESRQAAVLGTYTLGGRQPRSLVQRSAPFVPA</sequence>
<dbReference type="Proteomes" id="UP000054053">
    <property type="component" value="Unassembled WGS sequence"/>
</dbReference>
<dbReference type="EMBL" id="BBTG02000003">
    <property type="protein sequence ID" value="GAO14935.1"/>
    <property type="molecule type" value="Genomic_DNA"/>
</dbReference>
<evidence type="ECO:0000313" key="3">
    <source>
        <dbReference type="Proteomes" id="UP000054053"/>
    </source>
</evidence>
<evidence type="ECO:0000313" key="2">
    <source>
        <dbReference type="EMBL" id="GAO14935.1"/>
    </source>
</evidence>
<evidence type="ECO:0000256" key="1">
    <source>
        <dbReference type="SAM" id="MobiDB-lite"/>
    </source>
</evidence>
<dbReference type="AlphaFoldDB" id="A0A1B5KVD6"/>
<name>A0A1B5KVD6_USTVR</name>
<gene>
    <name evidence="2" type="ORF">UVI_02007730</name>
</gene>
<proteinExistence type="predicted"/>